<dbReference type="PROSITE" id="PS50297">
    <property type="entry name" value="ANK_REP_REGION"/>
    <property type="match status" value="2"/>
</dbReference>
<comment type="caution">
    <text evidence="11">The sequence shown here is derived from an EMBL/GenBank/DDBJ whole genome shotgun (WGS) entry which is preliminary data.</text>
</comment>
<dbReference type="Gene3D" id="1.10.510.10">
    <property type="entry name" value="Transferase(Phosphotransferase) domain 1"/>
    <property type="match status" value="1"/>
</dbReference>
<evidence type="ECO:0000256" key="8">
    <source>
        <dbReference type="PROSITE-ProRule" id="PRU10141"/>
    </source>
</evidence>
<dbReference type="OrthoDB" id="354826at2759"/>
<keyword evidence="6 8" id="KW-0067">ATP-binding</keyword>
<dbReference type="Gene3D" id="1.25.40.20">
    <property type="entry name" value="Ankyrin repeat-containing domain"/>
    <property type="match status" value="1"/>
</dbReference>
<dbReference type="Gene3D" id="3.30.200.20">
    <property type="entry name" value="Phosphorylase Kinase, domain 1"/>
    <property type="match status" value="1"/>
</dbReference>
<organism evidence="11 12">
    <name type="scientific">Symbiodinium necroappetens</name>
    <dbReference type="NCBI Taxonomy" id="1628268"/>
    <lineage>
        <taxon>Eukaryota</taxon>
        <taxon>Sar</taxon>
        <taxon>Alveolata</taxon>
        <taxon>Dinophyceae</taxon>
        <taxon>Suessiales</taxon>
        <taxon>Symbiodiniaceae</taxon>
        <taxon>Symbiodinium</taxon>
    </lineage>
</organism>
<feature type="domain" description="Protein kinase" evidence="10">
    <location>
        <begin position="466"/>
        <end position="720"/>
    </location>
</feature>
<dbReference type="SUPFAM" id="SSF56112">
    <property type="entry name" value="Protein kinase-like (PK-like)"/>
    <property type="match status" value="1"/>
</dbReference>
<evidence type="ECO:0000256" key="2">
    <source>
        <dbReference type="ARBA" id="ARBA00022553"/>
    </source>
</evidence>
<dbReference type="FunFam" id="3.30.200.20:FF:000042">
    <property type="entry name" value="Aurora kinase A"/>
    <property type="match status" value="1"/>
</dbReference>
<feature type="region of interest" description="Disordered" evidence="9">
    <location>
        <begin position="318"/>
        <end position="366"/>
    </location>
</feature>
<dbReference type="Pfam" id="PF00023">
    <property type="entry name" value="Ank"/>
    <property type="match status" value="1"/>
</dbReference>
<dbReference type="GO" id="GO:0005524">
    <property type="term" value="F:ATP binding"/>
    <property type="evidence" value="ECO:0007669"/>
    <property type="project" value="UniProtKB-UniRule"/>
</dbReference>
<feature type="compositionally biased region" description="Basic and acidic residues" evidence="9">
    <location>
        <begin position="401"/>
        <end position="413"/>
    </location>
</feature>
<keyword evidence="5" id="KW-0418">Kinase</keyword>
<dbReference type="InterPro" id="IPR017441">
    <property type="entry name" value="Protein_kinase_ATP_BS"/>
</dbReference>
<feature type="compositionally biased region" description="Basic and acidic residues" evidence="9">
    <location>
        <begin position="262"/>
        <end position="272"/>
    </location>
</feature>
<feature type="region of interest" description="Disordered" evidence="9">
    <location>
        <begin position="262"/>
        <end position="284"/>
    </location>
</feature>
<feature type="repeat" description="ANK" evidence="7">
    <location>
        <begin position="203"/>
        <end position="235"/>
    </location>
</feature>
<dbReference type="CDD" id="cd05123">
    <property type="entry name" value="STKc_AGC"/>
    <property type="match status" value="1"/>
</dbReference>
<keyword evidence="4 8" id="KW-0547">Nucleotide-binding</keyword>
<feature type="compositionally biased region" description="Polar residues" evidence="9">
    <location>
        <begin position="431"/>
        <end position="443"/>
    </location>
</feature>
<keyword evidence="12" id="KW-1185">Reference proteome</keyword>
<dbReference type="PROSITE" id="PS50088">
    <property type="entry name" value="ANK_REPEAT"/>
    <property type="match status" value="2"/>
</dbReference>
<evidence type="ECO:0000256" key="9">
    <source>
        <dbReference type="SAM" id="MobiDB-lite"/>
    </source>
</evidence>
<dbReference type="InterPro" id="IPR045270">
    <property type="entry name" value="STKc_AGC"/>
</dbReference>
<evidence type="ECO:0000313" key="12">
    <source>
        <dbReference type="Proteomes" id="UP000601435"/>
    </source>
</evidence>
<dbReference type="SMART" id="SM00220">
    <property type="entry name" value="S_TKc"/>
    <property type="match status" value="1"/>
</dbReference>
<sequence length="1237" mass="137312">MEAAKKPLLPLRPVDREEALDALAAGGGPEDAGGPALRRDKQDSDAASAIETLLRSLAEEPFEAVFEDPSSTAPSLTDSCQLRNLDTGEVRPFALDNLTQSFVGFPSEPSRLRKSKHWRQWWSEKRRKDERLLQAAAEGNISIIHELTHPSDGGPPAAVHSHCKSGASSGRGPLHLAVASGVVEAVEALLSQGADVNFCSRKTHLTPLHVASAYGSSEMVELLLEARADAMSKTEDRQLALHYAAANAHTEVVTILLQHERDSRDQEGHEGHGQVGVRNASGQRPVEAASDLQTLCLFRDFEAEGRWLGGLGPLGGCKTSSRRNSASSEASTATGSSWSCGEATDLPGPPVPLLPRGSGSEGPAKVCADGYDRTPLANGFLLRNARTDAVRRLLQLTRQLDEAQSEDREKDGRTFSAKSFKAASPKDSPGRSPSASSGTSTPKIRTPFARMRQGSSRVEKVGPNSFELVNLLGRGSFGEVFQVKHKRTGKAYAMKVLQKSRIMSSNLLRYAVTERNILAYIRHPYIVSLHYAFQTPSHLVLVLQYCPRGNLQHLITREKRLCEGLSRVYTAEILLALIHLHERHTVFRDLKPDNVVIDEAHHALLTDFGLSKEGVGQRGTKSFCGSVAFLAPEILLRKGHNHTVDIYNLGVLLYDMLTGLPPFYHHDRETLFTNIKHAHLEVPLYVSRIGRSFIEATMEREPAKRIGAHHTSDVKGHVFFADVDFAQLLRREVLPPEAHPLDEPAAWNRNGPLGLAGRAPESPFARAERGWRGRYARGQNGSTERGVSGWDYSFVPPTRSSGSGQLSLSARCYAATTILTVLAVARYVRFWTFRVLDSFAVAPVQAISNVWPVEKSTVVLTAAAWARDNKLGMEFDRGLFGFAAPMRIAFGRTALSMFRMICSIRSASISVKYGQMVMICKLCRQPNFHRVAARLLADLLSRSGFDAIVEMAEEADAISEWLPQRFRTEMRISVSDLPAVELLKLVRSATGVPNLDVDVDIMDVIENGCEDVRHAQRLFAEVGLGGRKVWILMESMADAEEDLYGRHHELLLKVSAGALDRRVERLQQLMNGWTQSQIQEGLSLHLTTAAEALAWCQNRLDNIHEEYPPRSGTPGISHGDWELQLRDTAFSPKSKSWRRKKKPGLQFFPLRPSAHRFFTPSKDEGKHFWQRPEMPPTPRLDLVVRRQDVRACDVGSRVLEAKSQERETVSRCRWAEYQAERRRVTPVSKQPHFTRQD</sequence>
<evidence type="ECO:0000256" key="4">
    <source>
        <dbReference type="ARBA" id="ARBA00022741"/>
    </source>
</evidence>
<name>A0A812ZQP3_9DINO</name>
<dbReference type="PANTHER" id="PTHR24351">
    <property type="entry name" value="RIBOSOMAL PROTEIN S6 KINASE"/>
    <property type="match status" value="1"/>
</dbReference>
<evidence type="ECO:0000256" key="3">
    <source>
        <dbReference type="ARBA" id="ARBA00022679"/>
    </source>
</evidence>
<evidence type="ECO:0000256" key="5">
    <source>
        <dbReference type="ARBA" id="ARBA00022777"/>
    </source>
</evidence>
<dbReference type="SUPFAM" id="SSF48403">
    <property type="entry name" value="Ankyrin repeat"/>
    <property type="match status" value="1"/>
</dbReference>
<feature type="compositionally biased region" description="Low complexity" evidence="9">
    <location>
        <begin position="322"/>
        <end position="339"/>
    </location>
</feature>
<dbReference type="EMBL" id="CAJNJA010049476">
    <property type="protein sequence ID" value="CAE7837394.1"/>
    <property type="molecule type" value="Genomic_DNA"/>
</dbReference>
<dbReference type="SMART" id="SM00248">
    <property type="entry name" value="ANK"/>
    <property type="match status" value="3"/>
</dbReference>
<dbReference type="InterPro" id="IPR036770">
    <property type="entry name" value="Ankyrin_rpt-contain_sf"/>
</dbReference>
<evidence type="ECO:0000256" key="6">
    <source>
        <dbReference type="ARBA" id="ARBA00022840"/>
    </source>
</evidence>
<dbReference type="InterPro" id="IPR002110">
    <property type="entry name" value="Ankyrin_rpt"/>
</dbReference>
<dbReference type="AlphaFoldDB" id="A0A812ZQP3"/>
<keyword evidence="7" id="KW-0040">ANK repeat</keyword>
<evidence type="ECO:0000313" key="11">
    <source>
        <dbReference type="EMBL" id="CAE7837394.1"/>
    </source>
</evidence>
<keyword evidence="2" id="KW-0597">Phosphoprotein</keyword>
<dbReference type="PROSITE" id="PS50011">
    <property type="entry name" value="PROTEIN_KINASE_DOM"/>
    <property type="match status" value="1"/>
</dbReference>
<evidence type="ECO:0000256" key="7">
    <source>
        <dbReference type="PROSITE-ProRule" id="PRU00023"/>
    </source>
</evidence>
<dbReference type="Pfam" id="PF12796">
    <property type="entry name" value="Ank_2"/>
    <property type="match status" value="1"/>
</dbReference>
<dbReference type="PROSITE" id="PS00107">
    <property type="entry name" value="PROTEIN_KINASE_ATP"/>
    <property type="match status" value="1"/>
</dbReference>
<feature type="binding site" evidence="8">
    <location>
        <position position="495"/>
    </location>
    <ligand>
        <name>ATP</name>
        <dbReference type="ChEBI" id="CHEBI:30616"/>
    </ligand>
</feature>
<evidence type="ECO:0000259" key="10">
    <source>
        <dbReference type="PROSITE" id="PS50011"/>
    </source>
</evidence>
<dbReference type="FunFam" id="1.10.510.10:FF:000048">
    <property type="entry name" value="Protein kinase C"/>
    <property type="match status" value="1"/>
</dbReference>
<keyword evidence="3" id="KW-0808">Transferase</keyword>
<feature type="region of interest" description="Disordered" evidence="9">
    <location>
        <begin position="401"/>
        <end position="456"/>
    </location>
</feature>
<gene>
    <name evidence="11" type="primary">pkgB</name>
    <name evidence="11" type="ORF">SNEC2469_LOCUS25229</name>
</gene>
<dbReference type="Pfam" id="PF00069">
    <property type="entry name" value="Pkinase"/>
    <property type="match status" value="1"/>
</dbReference>
<feature type="repeat" description="ANK" evidence="7">
    <location>
        <begin position="169"/>
        <end position="201"/>
    </location>
</feature>
<dbReference type="Proteomes" id="UP000601435">
    <property type="component" value="Unassembled WGS sequence"/>
</dbReference>
<reference evidence="11" key="1">
    <citation type="submission" date="2021-02" db="EMBL/GenBank/DDBJ databases">
        <authorList>
            <person name="Dougan E. K."/>
            <person name="Rhodes N."/>
            <person name="Thang M."/>
            <person name="Chan C."/>
        </authorList>
    </citation>
    <scope>NUCLEOTIDE SEQUENCE</scope>
</reference>
<keyword evidence="1" id="KW-0723">Serine/threonine-protein kinase</keyword>
<dbReference type="InterPro" id="IPR011009">
    <property type="entry name" value="Kinase-like_dom_sf"/>
</dbReference>
<feature type="region of interest" description="Disordered" evidence="9">
    <location>
        <begin position="19"/>
        <end position="45"/>
    </location>
</feature>
<accession>A0A812ZQP3</accession>
<protein>
    <submittedName>
        <fullName evidence="11">PkgB protein</fullName>
    </submittedName>
</protein>
<proteinExistence type="predicted"/>
<dbReference type="GO" id="GO:0004674">
    <property type="term" value="F:protein serine/threonine kinase activity"/>
    <property type="evidence" value="ECO:0007669"/>
    <property type="project" value="UniProtKB-KW"/>
</dbReference>
<dbReference type="InterPro" id="IPR000719">
    <property type="entry name" value="Prot_kinase_dom"/>
</dbReference>
<evidence type="ECO:0000256" key="1">
    <source>
        <dbReference type="ARBA" id="ARBA00022527"/>
    </source>
</evidence>